<organism evidence="2">
    <name type="scientific">Sinorhizobium medicae</name>
    <dbReference type="NCBI Taxonomy" id="110321"/>
    <lineage>
        <taxon>Bacteria</taxon>
        <taxon>Pseudomonadati</taxon>
        <taxon>Pseudomonadota</taxon>
        <taxon>Alphaproteobacteria</taxon>
        <taxon>Hyphomicrobiales</taxon>
        <taxon>Rhizobiaceae</taxon>
        <taxon>Sinorhizobium/Ensifer group</taxon>
        <taxon>Sinorhizobium</taxon>
    </lineage>
</organism>
<dbReference type="AlphaFoldDB" id="A0A508WUE8"/>
<feature type="transmembrane region" description="Helical" evidence="1">
    <location>
        <begin position="85"/>
        <end position="106"/>
    </location>
</feature>
<dbReference type="EMBL" id="CABFNB010000089">
    <property type="protein sequence ID" value="VTZ61072.1"/>
    <property type="molecule type" value="Genomic_DNA"/>
</dbReference>
<keyword evidence="1" id="KW-0812">Transmembrane</keyword>
<dbReference type="RefSeq" id="WP_018208097.1">
    <property type="nucleotide sequence ID" value="NZ_CABFNB010000089.1"/>
</dbReference>
<evidence type="ECO:0000313" key="2">
    <source>
        <dbReference type="EMBL" id="VTZ61072.1"/>
    </source>
</evidence>
<feature type="transmembrane region" description="Helical" evidence="1">
    <location>
        <begin position="21"/>
        <end position="39"/>
    </location>
</feature>
<accession>A0A508WUE8</accession>
<dbReference type="Proteomes" id="UP000507954">
    <property type="component" value="Unassembled WGS sequence"/>
</dbReference>
<gene>
    <name evidence="2" type="ORF">EMEDMD4_240015</name>
</gene>
<evidence type="ECO:0008006" key="3">
    <source>
        <dbReference type="Google" id="ProtNLM"/>
    </source>
</evidence>
<reference evidence="2" key="1">
    <citation type="submission" date="2019-06" db="EMBL/GenBank/DDBJ databases">
        <authorList>
            <person name="Le Quere A."/>
            <person name="Colella S."/>
        </authorList>
    </citation>
    <scope>NUCLEOTIDE SEQUENCE</scope>
    <source>
        <strain evidence="2">EmedicaeMD41</strain>
    </source>
</reference>
<proteinExistence type="predicted"/>
<evidence type="ECO:0000256" key="1">
    <source>
        <dbReference type="SAM" id="Phobius"/>
    </source>
</evidence>
<feature type="transmembrane region" description="Helical" evidence="1">
    <location>
        <begin position="45"/>
        <end position="64"/>
    </location>
</feature>
<name>A0A508WUE8_9HYPH</name>
<keyword evidence="1" id="KW-0472">Membrane</keyword>
<keyword evidence="1" id="KW-1133">Transmembrane helix</keyword>
<sequence length="143" mass="15835">MNNSHESFPEHALEGPSNRSFGYTVGGMLLAFVFVKWAITGVFTFISVALAVAGLVLVVLALVHPGWLSVPNRLWMRLGMVMFKVVNPVLMLLIYSVAFVPLGVFLKWRGYNPLAGALDRSAVSYWTARAPHEPDPATMRNQF</sequence>
<protein>
    <recommendedName>
        <fullName evidence="3">Transmembrane protein</fullName>
    </recommendedName>
</protein>